<dbReference type="Proteomes" id="UP000095712">
    <property type="component" value="Unassembled WGS sequence"/>
</dbReference>
<dbReference type="AlphaFoldDB" id="A0A174TM74"/>
<evidence type="ECO:0000313" key="1">
    <source>
        <dbReference type="EMBL" id="CUQ10922.1"/>
    </source>
</evidence>
<accession>A0A174TM74</accession>
<gene>
    <name evidence="1" type="ORF">ERS852523_03993</name>
    <name evidence="2" type="ORF">GT728_18970</name>
</gene>
<sequence>MEQIADFIKQLYEYYYLKKNEIKKLQKNISPELLASFGRQLTKTEDTKVELHKAVLNLAKKVMPDKRKTQIYAHFLEKESV</sequence>
<dbReference type="RefSeq" id="WP_055153752.1">
    <property type="nucleotide sequence ID" value="NZ_CZAW01000074.1"/>
</dbReference>
<evidence type="ECO:0000313" key="4">
    <source>
        <dbReference type="Proteomes" id="UP000477285"/>
    </source>
</evidence>
<protein>
    <submittedName>
        <fullName evidence="1">Uncharacterized protein</fullName>
    </submittedName>
</protein>
<dbReference type="EMBL" id="WWVQ01000078">
    <property type="protein sequence ID" value="MZL35200.1"/>
    <property type="molecule type" value="Genomic_DNA"/>
</dbReference>
<evidence type="ECO:0000313" key="3">
    <source>
        <dbReference type="Proteomes" id="UP000095712"/>
    </source>
</evidence>
<dbReference type="Proteomes" id="UP000477285">
    <property type="component" value="Unassembled WGS sequence"/>
</dbReference>
<reference evidence="2 4" key="2">
    <citation type="journal article" date="2019" name="Nat. Med.">
        <title>A library of human gut bacterial isolates paired with longitudinal multiomics data enables mechanistic microbiome research.</title>
        <authorList>
            <person name="Poyet M."/>
            <person name="Groussin M."/>
            <person name="Gibbons S.M."/>
            <person name="Avila-Pacheco J."/>
            <person name="Jiang X."/>
            <person name="Kearney S.M."/>
            <person name="Perrotta A.R."/>
            <person name="Berdy B."/>
            <person name="Zhao S."/>
            <person name="Lieberman T.D."/>
            <person name="Swanson P.K."/>
            <person name="Smith M."/>
            <person name="Roesemann S."/>
            <person name="Alexander J.E."/>
            <person name="Rich S.A."/>
            <person name="Livny J."/>
            <person name="Vlamakis H."/>
            <person name="Clish C."/>
            <person name="Bullock K."/>
            <person name="Deik A."/>
            <person name="Scott J."/>
            <person name="Pierce K.A."/>
            <person name="Xavier R.J."/>
            <person name="Alm E.J."/>
        </authorList>
    </citation>
    <scope>NUCLEOTIDE SEQUENCE [LARGE SCALE GENOMIC DNA]</scope>
    <source>
        <strain evidence="2 4">BIOML-A1</strain>
    </source>
</reference>
<dbReference type="EMBL" id="CZAW01000074">
    <property type="protein sequence ID" value="CUQ10922.1"/>
    <property type="molecule type" value="Genomic_DNA"/>
</dbReference>
<organism evidence="1 3">
    <name type="scientific">Blautia wexlerae</name>
    <dbReference type="NCBI Taxonomy" id="418240"/>
    <lineage>
        <taxon>Bacteria</taxon>
        <taxon>Bacillati</taxon>
        <taxon>Bacillota</taxon>
        <taxon>Clostridia</taxon>
        <taxon>Lachnospirales</taxon>
        <taxon>Lachnospiraceae</taxon>
        <taxon>Blautia</taxon>
    </lineage>
</organism>
<reference evidence="1 3" key="1">
    <citation type="submission" date="2015-09" db="EMBL/GenBank/DDBJ databases">
        <authorList>
            <consortium name="Pathogen Informatics"/>
        </authorList>
    </citation>
    <scope>NUCLEOTIDE SEQUENCE [LARGE SCALE GENOMIC DNA]</scope>
    <source>
        <strain evidence="1 3">2789STDY5834911</strain>
    </source>
</reference>
<evidence type="ECO:0000313" key="2">
    <source>
        <dbReference type="EMBL" id="MZL35200.1"/>
    </source>
</evidence>
<name>A0A174TM74_9FIRM</name>
<proteinExistence type="predicted"/>